<dbReference type="GO" id="GO:0016787">
    <property type="term" value="F:hydrolase activity"/>
    <property type="evidence" value="ECO:0007669"/>
    <property type="project" value="UniProtKB-KW"/>
</dbReference>
<dbReference type="Gene3D" id="3.40.50.1820">
    <property type="entry name" value="alpha/beta hydrolase"/>
    <property type="match status" value="1"/>
</dbReference>
<feature type="domain" description="AB hydrolase-1" evidence="2">
    <location>
        <begin position="63"/>
        <end position="298"/>
    </location>
</feature>
<protein>
    <submittedName>
        <fullName evidence="3">Alpha/beta fold hydrolase</fullName>
    </submittedName>
</protein>
<organism evidence="3">
    <name type="scientific">Caulobacter sp. 73W</name>
    <dbReference type="NCBI Taxonomy" id="3161137"/>
    <lineage>
        <taxon>Bacteria</taxon>
        <taxon>Pseudomonadati</taxon>
        <taxon>Pseudomonadota</taxon>
        <taxon>Alphaproteobacteria</taxon>
        <taxon>Caulobacterales</taxon>
        <taxon>Caulobacteraceae</taxon>
        <taxon>Caulobacter</taxon>
    </lineage>
</organism>
<accession>A0AB39KQD1</accession>
<dbReference type="PANTHER" id="PTHR43689">
    <property type="entry name" value="HYDROLASE"/>
    <property type="match status" value="1"/>
</dbReference>
<evidence type="ECO:0000256" key="1">
    <source>
        <dbReference type="SAM" id="MobiDB-lite"/>
    </source>
</evidence>
<dbReference type="RefSeq" id="WP_369058556.1">
    <property type="nucleotide sequence ID" value="NZ_CP158375.1"/>
</dbReference>
<evidence type="ECO:0000313" key="3">
    <source>
        <dbReference type="EMBL" id="XDO95711.1"/>
    </source>
</evidence>
<proteinExistence type="predicted"/>
<feature type="region of interest" description="Disordered" evidence="1">
    <location>
        <begin position="263"/>
        <end position="283"/>
    </location>
</feature>
<dbReference type="Pfam" id="PF12697">
    <property type="entry name" value="Abhydrolase_6"/>
    <property type="match status" value="1"/>
</dbReference>
<name>A0AB39KQD1_9CAUL</name>
<dbReference type="InterPro" id="IPR000073">
    <property type="entry name" value="AB_hydrolase_1"/>
</dbReference>
<dbReference type="InterPro" id="IPR029058">
    <property type="entry name" value="AB_hydrolase_fold"/>
</dbReference>
<dbReference type="AlphaFoldDB" id="A0AB39KQD1"/>
<dbReference type="EMBL" id="CP158375">
    <property type="protein sequence ID" value="XDO95711.1"/>
    <property type="molecule type" value="Genomic_DNA"/>
</dbReference>
<dbReference type="SUPFAM" id="SSF53474">
    <property type="entry name" value="alpha/beta-Hydrolases"/>
    <property type="match status" value="1"/>
</dbReference>
<evidence type="ECO:0000259" key="2">
    <source>
        <dbReference type="Pfam" id="PF12697"/>
    </source>
</evidence>
<keyword evidence="3" id="KW-0378">Hydrolase</keyword>
<reference evidence="3" key="1">
    <citation type="submission" date="2024-06" db="EMBL/GenBank/DDBJ databases">
        <title>Caulobacter inopinatus, sp. nov.</title>
        <authorList>
            <person name="Donachie S.P."/>
        </authorList>
    </citation>
    <scope>NUCLEOTIDE SEQUENCE</scope>
    <source>
        <strain evidence="3">73W</strain>
    </source>
</reference>
<gene>
    <name evidence="3" type="ORF">ABOZ73_12990</name>
</gene>
<sequence>MLSFTVRAVSCLVLAFVAWIALGGAMSIAAPQPRGKFYDVGGRKMRLVCEGPSTASPTVLLEAGAFGFAADWGAVQEALTAEGIRSCAYDRAGMGFSDPNPSPLTGGSALADLEKLLDAAGEKGPFVLVGHSMAGLRMPQFAGARPEQVRGVVFVDASPPPPKVDNAMLERNSRFAKRFTVMSRWAARGAALGLYKPLKGTRLADKIGLPPEASAEKRWAFANAGHNRAAAREIAGWRPLVMQSMEAPPFPKDWPVAVVTAGGATPERAERKKSQAGPADRSEHGYVRHVDGAGHNTLLGRTYAHEIVTAVKFVIENAKG</sequence>
<dbReference type="PANTHER" id="PTHR43689:SF8">
    <property type="entry name" value="ALPHA_BETA-HYDROLASES SUPERFAMILY PROTEIN"/>
    <property type="match status" value="1"/>
</dbReference>